<gene>
    <name evidence="1" type="ORF">LTS18_002098</name>
</gene>
<sequence>DWNDFANGGFVQHDATIRKDLATRQDQARQRHHMGKQQHDVETSGGMFDHNILPTKYTSNGSQPLKPRPMEHASTTVDRNGAARHIWCGTYAGSEATSFNPSSSMVPDPMHTPPPSSYSSTPAMTPVLTPAASQSENTATSGSQQTPRYSYLDEDIEEPTPTAGDFLSTPHVQLTHGSVRHDPEADLITFDDGSLI</sequence>
<dbReference type="EMBL" id="JAWDJW010000605">
    <property type="protein sequence ID" value="KAK3080366.1"/>
    <property type="molecule type" value="Genomic_DNA"/>
</dbReference>
<keyword evidence="2" id="KW-1185">Reference proteome</keyword>
<evidence type="ECO:0000313" key="1">
    <source>
        <dbReference type="EMBL" id="KAK3080366.1"/>
    </source>
</evidence>
<comment type="caution">
    <text evidence="1">The sequence shown here is derived from an EMBL/GenBank/DDBJ whole genome shotgun (WGS) entry which is preliminary data.</text>
</comment>
<organism evidence="1 2">
    <name type="scientific">Coniosporium uncinatum</name>
    <dbReference type="NCBI Taxonomy" id="93489"/>
    <lineage>
        <taxon>Eukaryota</taxon>
        <taxon>Fungi</taxon>
        <taxon>Dikarya</taxon>
        <taxon>Ascomycota</taxon>
        <taxon>Pezizomycotina</taxon>
        <taxon>Dothideomycetes</taxon>
        <taxon>Dothideomycetes incertae sedis</taxon>
        <taxon>Coniosporium</taxon>
    </lineage>
</organism>
<name>A0ACC3DUI5_9PEZI</name>
<accession>A0ACC3DUI5</accession>
<reference evidence="1" key="1">
    <citation type="submission" date="2024-09" db="EMBL/GenBank/DDBJ databases">
        <title>Black Yeasts Isolated from many extreme environments.</title>
        <authorList>
            <person name="Coleine C."/>
            <person name="Stajich J.E."/>
            <person name="Selbmann L."/>
        </authorList>
    </citation>
    <scope>NUCLEOTIDE SEQUENCE</scope>
    <source>
        <strain evidence="1">CCFEE 5737</strain>
    </source>
</reference>
<feature type="non-terminal residue" evidence="1">
    <location>
        <position position="1"/>
    </location>
</feature>
<dbReference type="Proteomes" id="UP001186974">
    <property type="component" value="Unassembled WGS sequence"/>
</dbReference>
<protein>
    <submittedName>
        <fullName evidence="1">Uncharacterized protein</fullName>
    </submittedName>
</protein>
<evidence type="ECO:0000313" key="2">
    <source>
        <dbReference type="Proteomes" id="UP001186974"/>
    </source>
</evidence>
<proteinExistence type="predicted"/>